<organism evidence="1 2">
    <name type="scientific">Candidatus Lambdaproteobacteria bacterium RIFOXYD2_FULL_56_26</name>
    <dbReference type="NCBI Taxonomy" id="1817773"/>
    <lineage>
        <taxon>Bacteria</taxon>
        <taxon>Pseudomonadati</taxon>
        <taxon>Pseudomonadota</taxon>
        <taxon>Candidatus Lambdaproteobacteria</taxon>
    </lineage>
</organism>
<proteinExistence type="predicted"/>
<dbReference type="EMBL" id="MFNF01000030">
    <property type="protein sequence ID" value="OGH01673.1"/>
    <property type="molecule type" value="Genomic_DNA"/>
</dbReference>
<name>A0A1F6GU38_9PROT</name>
<protein>
    <submittedName>
        <fullName evidence="1">Uncharacterized protein</fullName>
    </submittedName>
</protein>
<sequence>MTELCLFTSEKKEILSGSYDLIKYNNYLLFSQEYILLTKEFKAPLQGCFQVQRAQFQTQALPLAAGTQASLYLEYK</sequence>
<reference evidence="1 2" key="1">
    <citation type="journal article" date="2016" name="Nat. Commun.">
        <title>Thousands of microbial genomes shed light on interconnected biogeochemical processes in an aquifer system.</title>
        <authorList>
            <person name="Anantharaman K."/>
            <person name="Brown C.T."/>
            <person name="Hug L.A."/>
            <person name="Sharon I."/>
            <person name="Castelle C.J."/>
            <person name="Probst A.J."/>
            <person name="Thomas B.C."/>
            <person name="Singh A."/>
            <person name="Wilkins M.J."/>
            <person name="Karaoz U."/>
            <person name="Brodie E.L."/>
            <person name="Williams K.H."/>
            <person name="Hubbard S.S."/>
            <person name="Banfield J.F."/>
        </authorList>
    </citation>
    <scope>NUCLEOTIDE SEQUENCE [LARGE SCALE GENOMIC DNA]</scope>
</reference>
<evidence type="ECO:0000313" key="2">
    <source>
        <dbReference type="Proteomes" id="UP000177583"/>
    </source>
</evidence>
<accession>A0A1F6GU38</accession>
<dbReference type="AlphaFoldDB" id="A0A1F6GU38"/>
<comment type="caution">
    <text evidence="1">The sequence shown here is derived from an EMBL/GenBank/DDBJ whole genome shotgun (WGS) entry which is preliminary data.</text>
</comment>
<dbReference type="Proteomes" id="UP000177583">
    <property type="component" value="Unassembled WGS sequence"/>
</dbReference>
<evidence type="ECO:0000313" key="1">
    <source>
        <dbReference type="EMBL" id="OGH01673.1"/>
    </source>
</evidence>
<gene>
    <name evidence="1" type="ORF">A2557_11710</name>
</gene>